<dbReference type="RefSeq" id="WP_043409372.1">
    <property type="nucleotide sequence ID" value="NZ_JPMI01000299.1"/>
</dbReference>
<sequence>MSIAKATSVQVDPSSPPAVSKRMILAAGQTQSRDSDYSCVVTNDTGNYYIVYLLHDNGWLAELWAQPPGQTVAIPPTWKLRIMTADGRDACSGTTGGDQTYSYCWSTTTQANSTFHFSTMSYG</sequence>
<dbReference type="AlphaFoldDB" id="A0A084SIG6"/>
<evidence type="ECO:0000313" key="1">
    <source>
        <dbReference type="EMBL" id="KFA88251.1"/>
    </source>
</evidence>
<evidence type="ECO:0000313" key="2">
    <source>
        <dbReference type="Proteomes" id="UP000028547"/>
    </source>
</evidence>
<name>A0A084SIG6_9BACT</name>
<protein>
    <submittedName>
        <fullName evidence="1">Uncharacterized protein</fullName>
    </submittedName>
</protein>
<proteinExistence type="predicted"/>
<dbReference type="Proteomes" id="UP000028547">
    <property type="component" value="Unassembled WGS sequence"/>
</dbReference>
<accession>A0A084SIG6</accession>
<gene>
    <name evidence="1" type="ORF">Q664_42440</name>
</gene>
<dbReference type="EMBL" id="JPMI01000299">
    <property type="protein sequence ID" value="KFA88251.1"/>
    <property type="molecule type" value="Genomic_DNA"/>
</dbReference>
<comment type="caution">
    <text evidence="1">The sequence shown here is derived from an EMBL/GenBank/DDBJ whole genome shotgun (WGS) entry which is preliminary data.</text>
</comment>
<organism evidence="1 2">
    <name type="scientific">Archangium violaceum Cb vi76</name>
    <dbReference type="NCBI Taxonomy" id="1406225"/>
    <lineage>
        <taxon>Bacteria</taxon>
        <taxon>Pseudomonadati</taxon>
        <taxon>Myxococcota</taxon>
        <taxon>Myxococcia</taxon>
        <taxon>Myxococcales</taxon>
        <taxon>Cystobacterineae</taxon>
        <taxon>Archangiaceae</taxon>
        <taxon>Archangium</taxon>
    </lineage>
</organism>
<reference evidence="1 2" key="1">
    <citation type="submission" date="2014-07" db="EMBL/GenBank/DDBJ databases">
        <title>Draft Genome Sequence of Gephyronic Acid Producer, Cystobacter violaceus Strain Cb vi76.</title>
        <authorList>
            <person name="Stevens D.C."/>
            <person name="Young J."/>
            <person name="Carmichael R."/>
            <person name="Tan J."/>
            <person name="Taylor R.E."/>
        </authorList>
    </citation>
    <scope>NUCLEOTIDE SEQUENCE [LARGE SCALE GENOMIC DNA]</scope>
    <source>
        <strain evidence="1 2">Cb vi76</strain>
    </source>
</reference>